<dbReference type="NCBIfam" id="TIGR01417">
    <property type="entry name" value="PTS_I_fam"/>
    <property type="match status" value="1"/>
</dbReference>
<dbReference type="SUPFAM" id="SSF47831">
    <property type="entry name" value="Enzyme I of the PEP:sugar phosphotransferase system HPr-binding (sub)domain"/>
    <property type="match status" value="1"/>
</dbReference>
<evidence type="ECO:0000256" key="2">
    <source>
        <dbReference type="ARBA" id="ARBA00001946"/>
    </source>
</evidence>
<dbReference type="PROSITE" id="PS00370">
    <property type="entry name" value="PEP_ENZYMES_PHOS_SITE"/>
    <property type="match status" value="1"/>
</dbReference>
<keyword evidence="15 17" id="KW-0460">Magnesium</keyword>
<dbReference type="InterPro" id="IPR015813">
    <property type="entry name" value="Pyrv/PenolPyrv_kinase-like_dom"/>
</dbReference>
<comment type="function">
    <text evidence="3 17">General (non sugar-specific) component of the phosphoenolpyruvate-dependent sugar phosphotransferase system (sugar PTS). This major carbohydrate active-transport system catalyzes the phosphorylation of incoming sugar substrates concomitantly with their translocation across the cell membrane. Enzyme I transfers the phosphoryl group from phosphoenolpyruvate (PEP) to the phosphoryl carrier protein (HPr).</text>
</comment>
<evidence type="ECO:0000259" key="21">
    <source>
        <dbReference type="Pfam" id="PF00391"/>
    </source>
</evidence>
<evidence type="ECO:0000256" key="18">
    <source>
        <dbReference type="PIRSR" id="PIRSR000732-1"/>
    </source>
</evidence>
<evidence type="ECO:0000256" key="4">
    <source>
        <dbReference type="ARBA" id="ARBA00004496"/>
    </source>
</evidence>
<dbReference type="Pfam" id="PF02896">
    <property type="entry name" value="PEP-utilizers_C"/>
    <property type="match status" value="1"/>
</dbReference>
<dbReference type="RefSeq" id="WP_212695260.1">
    <property type="nucleotide sequence ID" value="NZ_CP058649.1"/>
</dbReference>
<evidence type="ECO:0000256" key="20">
    <source>
        <dbReference type="PIRSR" id="PIRSR000732-3"/>
    </source>
</evidence>
<feature type="active site" description="Tele-phosphohistidine intermediate" evidence="18">
    <location>
        <position position="187"/>
    </location>
</feature>
<dbReference type="AlphaFoldDB" id="A0A8J8SIL4"/>
<evidence type="ECO:0000313" key="25">
    <source>
        <dbReference type="Proteomes" id="UP000683246"/>
    </source>
</evidence>
<name>A0A8J8SIL4_9FIRM</name>
<evidence type="ECO:0000256" key="13">
    <source>
        <dbReference type="ARBA" id="ARBA00022723"/>
    </source>
</evidence>
<evidence type="ECO:0000256" key="1">
    <source>
        <dbReference type="ARBA" id="ARBA00000683"/>
    </source>
</evidence>
<dbReference type="InterPro" id="IPR050499">
    <property type="entry name" value="PEP-utilizing_PTS_enzyme"/>
</dbReference>
<accession>A0A8J8SIL4</accession>
<keyword evidence="13 17" id="KW-0479">Metal-binding</keyword>
<dbReference type="Gene3D" id="1.10.274.10">
    <property type="entry name" value="PtsI, HPr-binding domain"/>
    <property type="match status" value="1"/>
</dbReference>
<evidence type="ECO:0000256" key="10">
    <source>
        <dbReference type="ARBA" id="ARBA00022597"/>
    </source>
</evidence>
<keyword evidence="11 17" id="KW-0808">Transferase</keyword>
<feature type="binding site" evidence="20">
    <location>
        <position position="429"/>
    </location>
    <ligand>
        <name>Mg(2+)</name>
        <dbReference type="ChEBI" id="CHEBI:18420"/>
    </ligand>
</feature>
<evidence type="ECO:0000256" key="15">
    <source>
        <dbReference type="ARBA" id="ARBA00022842"/>
    </source>
</evidence>
<evidence type="ECO:0000256" key="8">
    <source>
        <dbReference type="ARBA" id="ARBA00022448"/>
    </source>
</evidence>
<evidence type="ECO:0000256" key="16">
    <source>
        <dbReference type="ARBA" id="ARBA00033235"/>
    </source>
</evidence>
<keyword evidence="9 17" id="KW-0963">Cytoplasm</keyword>
<evidence type="ECO:0000256" key="19">
    <source>
        <dbReference type="PIRSR" id="PIRSR000732-2"/>
    </source>
</evidence>
<dbReference type="InterPro" id="IPR036637">
    <property type="entry name" value="Phosphohistidine_dom_sf"/>
</dbReference>
<feature type="active site" description="Proton donor" evidence="18">
    <location>
        <position position="500"/>
    </location>
</feature>
<dbReference type="PANTHER" id="PTHR46244:SF3">
    <property type="entry name" value="PHOSPHOENOLPYRUVATE-PROTEIN PHOSPHOTRANSFERASE"/>
    <property type="match status" value="1"/>
</dbReference>
<feature type="binding site" evidence="19">
    <location>
        <position position="294"/>
    </location>
    <ligand>
        <name>phosphoenolpyruvate</name>
        <dbReference type="ChEBI" id="CHEBI:58702"/>
    </ligand>
</feature>
<comment type="cofactor">
    <cofactor evidence="2 17 20">
        <name>Mg(2+)</name>
        <dbReference type="ChEBI" id="CHEBI:18420"/>
    </cofactor>
</comment>
<evidence type="ECO:0000256" key="17">
    <source>
        <dbReference type="PIRNR" id="PIRNR000732"/>
    </source>
</evidence>
<dbReference type="InterPro" id="IPR018274">
    <property type="entry name" value="PEP_util_AS"/>
</dbReference>
<comment type="subcellular location">
    <subcellularLocation>
        <location evidence="4 17">Cytoplasm</location>
    </subcellularLocation>
</comment>
<dbReference type="GO" id="GO:0008965">
    <property type="term" value="F:phosphoenolpyruvate-protein phosphotransferase activity"/>
    <property type="evidence" value="ECO:0007669"/>
    <property type="project" value="UniProtKB-EC"/>
</dbReference>
<dbReference type="GO" id="GO:0016301">
    <property type="term" value="F:kinase activity"/>
    <property type="evidence" value="ECO:0007669"/>
    <property type="project" value="UniProtKB-KW"/>
</dbReference>
<dbReference type="InterPro" id="IPR008731">
    <property type="entry name" value="PTS_EIN"/>
</dbReference>
<evidence type="ECO:0000313" key="24">
    <source>
        <dbReference type="EMBL" id="QUI24567.1"/>
    </source>
</evidence>
<dbReference type="PANTHER" id="PTHR46244">
    <property type="entry name" value="PHOSPHOENOLPYRUVATE-PROTEIN PHOSPHOTRANSFERASE"/>
    <property type="match status" value="1"/>
</dbReference>
<feature type="binding site" evidence="19">
    <location>
        <position position="330"/>
    </location>
    <ligand>
        <name>phosphoenolpyruvate</name>
        <dbReference type="ChEBI" id="CHEBI:58702"/>
    </ligand>
</feature>
<evidence type="ECO:0000256" key="5">
    <source>
        <dbReference type="ARBA" id="ARBA00007837"/>
    </source>
</evidence>
<evidence type="ECO:0000259" key="23">
    <source>
        <dbReference type="Pfam" id="PF05524"/>
    </source>
</evidence>
<keyword evidence="14 17" id="KW-0418">Kinase</keyword>
<comment type="catalytic activity">
    <reaction evidence="1 17">
        <text>L-histidyl-[protein] + phosphoenolpyruvate = N(pros)-phospho-L-histidyl-[protein] + pyruvate</text>
        <dbReference type="Rhea" id="RHEA:23880"/>
        <dbReference type="Rhea" id="RHEA-COMP:9745"/>
        <dbReference type="Rhea" id="RHEA-COMP:9746"/>
        <dbReference type="ChEBI" id="CHEBI:15361"/>
        <dbReference type="ChEBI" id="CHEBI:29979"/>
        <dbReference type="ChEBI" id="CHEBI:58702"/>
        <dbReference type="ChEBI" id="CHEBI:64837"/>
        <dbReference type="EC" id="2.7.3.9"/>
    </reaction>
</comment>
<evidence type="ECO:0000256" key="11">
    <source>
        <dbReference type="ARBA" id="ARBA00022679"/>
    </source>
</evidence>
<dbReference type="Gene3D" id="3.50.30.10">
    <property type="entry name" value="Phosphohistidine domain"/>
    <property type="match status" value="1"/>
</dbReference>
<dbReference type="InterPro" id="IPR008279">
    <property type="entry name" value="PEP-util_enz_mobile_dom"/>
</dbReference>
<reference evidence="24" key="1">
    <citation type="submission" date="2020-07" db="EMBL/GenBank/DDBJ databases">
        <title>Vallitalea pronyensis genome.</title>
        <authorList>
            <person name="Postec A."/>
        </authorList>
    </citation>
    <scope>NUCLEOTIDE SEQUENCE</scope>
    <source>
        <strain evidence="24">FatNI3</strain>
    </source>
</reference>
<dbReference type="SUPFAM" id="SSF52009">
    <property type="entry name" value="Phosphohistidine domain"/>
    <property type="match status" value="1"/>
</dbReference>
<dbReference type="InterPro" id="IPR000121">
    <property type="entry name" value="PEP_util_C"/>
</dbReference>
<dbReference type="InterPro" id="IPR024692">
    <property type="entry name" value="PTS_EI"/>
</dbReference>
<feature type="domain" description="PEP-utilising enzyme C-terminal" evidence="22">
    <location>
        <begin position="253"/>
        <end position="538"/>
    </location>
</feature>
<dbReference type="GO" id="GO:0005737">
    <property type="term" value="C:cytoplasm"/>
    <property type="evidence" value="ECO:0007669"/>
    <property type="project" value="UniProtKB-SubCell"/>
</dbReference>
<gene>
    <name evidence="24" type="primary">ptsP</name>
    <name evidence="24" type="ORF">HZI73_20670</name>
</gene>
<keyword evidence="8 17" id="KW-0813">Transport</keyword>
<dbReference type="InterPro" id="IPR036618">
    <property type="entry name" value="PtsI_HPr-bd_sf"/>
</dbReference>
<dbReference type="EMBL" id="CP058649">
    <property type="protein sequence ID" value="QUI24567.1"/>
    <property type="molecule type" value="Genomic_DNA"/>
</dbReference>
<dbReference type="Pfam" id="PF05524">
    <property type="entry name" value="PEP-utilisers_N"/>
    <property type="match status" value="1"/>
</dbReference>
<evidence type="ECO:0000256" key="3">
    <source>
        <dbReference type="ARBA" id="ARBA00002728"/>
    </source>
</evidence>
<organism evidence="24 25">
    <name type="scientific">Vallitalea pronyensis</name>
    <dbReference type="NCBI Taxonomy" id="1348613"/>
    <lineage>
        <taxon>Bacteria</taxon>
        <taxon>Bacillati</taxon>
        <taxon>Bacillota</taxon>
        <taxon>Clostridia</taxon>
        <taxon>Lachnospirales</taxon>
        <taxon>Vallitaleaceae</taxon>
        <taxon>Vallitalea</taxon>
    </lineage>
</organism>
<dbReference type="SUPFAM" id="SSF51621">
    <property type="entry name" value="Phosphoenolpyruvate/pyruvate domain"/>
    <property type="match status" value="1"/>
</dbReference>
<dbReference type="EC" id="2.7.3.9" evidence="6 17"/>
<protein>
    <recommendedName>
        <fullName evidence="7 17">Phosphoenolpyruvate-protein phosphotransferase</fullName>
        <ecNumber evidence="6 17">2.7.3.9</ecNumber>
    </recommendedName>
    <alternativeName>
        <fullName evidence="16 17">Phosphotransferase system, enzyme I</fullName>
    </alternativeName>
</protein>
<dbReference type="InterPro" id="IPR006318">
    <property type="entry name" value="PTS_EI-like"/>
</dbReference>
<evidence type="ECO:0000256" key="6">
    <source>
        <dbReference type="ARBA" id="ARBA00012232"/>
    </source>
</evidence>
<evidence type="ECO:0000259" key="22">
    <source>
        <dbReference type="Pfam" id="PF02896"/>
    </source>
</evidence>
<dbReference type="InterPro" id="IPR040442">
    <property type="entry name" value="Pyrv_kinase-like_dom_sf"/>
</dbReference>
<dbReference type="Proteomes" id="UP000683246">
    <property type="component" value="Chromosome"/>
</dbReference>
<evidence type="ECO:0000256" key="7">
    <source>
        <dbReference type="ARBA" id="ARBA00016544"/>
    </source>
</evidence>
<feature type="binding site" evidence="19">
    <location>
        <position position="463"/>
    </location>
    <ligand>
        <name>phosphoenolpyruvate</name>
        <dbReference type="ChEBI" id="CHEBI:58702"/>
    </ligand>
</feature>
<evidence type="ECO:0000256" key="9">
    <source>
        <dbReference type="ARBA" id="ARBA00022490"/>
    </source>
</evidence>
<dbReference type="Pfam" id="PF00391">
    <property type="entry name" value="PEP-utilizers"/>
    <property type="match status" value="1"/>
</dbReference>
<dbReference type="GO" id="GO:0046872">
    <property type="term" value="F:metal ion binding"/>
    <property type="evidence" value="ECO:0007669"/>
    <property type="project" value="UniProtKB-KW"/>
</dbReference>
<evidence type="ECO:0000256" key="14">
    <source>
        <dbReference type="ARBA" id="ARBA00022777"/>
    </source>
</evidence>
<keyword evidence="25" id="KW-1185">Reference proteome</keyword>
<dbReference type="GO" id="GO:0009401">
    <property type="term" value="P:phosphoenolpyruvate-dependent sugar phosphotransferase system"/>
    <property type="evidence" value="ECO:0007669"/>
    <property type="project" value="UniProtKB-KW"/>
</dbReference>
<proteinExistence type="inferred from homology"/>
<dbReference type="KEGG" id="vpy:HZI73_20670"/>
<feature type="domain" description="PEP-utilising enzyme mobile" evidence="21">
    <location>
        <begin position="151"/>
        <end position="223"/>
    </location>
</feature>
<dbReference type="PRINTS" id="PR01736">
    <property type="entry name" value="PHPHTRNFRASE"/>
</dbReference>
<keyword evidence="10 17" id="KW-0762">Sugar transport</keyword>
<feature type="binding site" evidence="19">
    <location>
        <begin position="452"/>
        <end position="453"/>
    </location>
    <ligand>
        <name>phosphoenolpyruvate</name>
        <dbReference type="ChEBI" id="CHEBI:58702"/>
    </ligand>
</feature>
<dbReference type="PIRSF" id="PIRSF000732">
    <property type="entry name" value="PTS_enzyme_I"/>
    <property type="match status" value="1"/>
</dbReference>
<keyword evidence="12 17" id="KW-0598">Phosphotransferase system</keyword>
<dbReference type="Gene3D" id="3.20.20.60">
    <property type="entry name" value="Phosphoenolpyruvate-binding domains"/>
    <property type="match status" value="1"/>
</dbReference>
<evidence type="ECO:0000256" key="12">
    <source>
        <dbReference type="ARBA" id="ARBA00022683"/>
    </source>
</evidence>
<feature type="binding site" evidence="20">
    <location>
        <position position="453"/>
    </location>
    <ligand>
        <name>Mg(2+)</name>
        <dbReference type="ChEBI" id="CHEBI:18420"/>
    </ligand>
</feature>
<feature type="domain" description="Phosphotransferase system enzyme I N-terminal" evidence="23">
    <location>
        <begin position="3"/>
        <end position="123"/>
    </location>
</feature>
<comment type="similarity">
    <text evidence="5 17">Belongs to the PEP-utilizing enzyme family.</text>
</comment>
<sequence length="572" mass="64377">MVRGIGISPGIIFGKAKTMIKNQVNLEKKNIEDRNEEIDRLVHAIASSKQQINEIAIKTRATIGESEAKIFEAHELILEDATLIDGIKDKINEEMVNAEYAVSVVAKQFMDIFDSMDDAYMKEKSADIKDVSDRIIRNLLGIEAWHLADNEDKVIIVAEDLTPSDTALLDKNKVLGFVTAVGGKTSHTAILARILEIPAISGIQGIMEKLHDGDDLILDGQEGIVIVNPSPDDIHDYQEKKKVYDNQLLLYKKYLNKPSITKDGKEVEIFANIGLPDDTDKVIANGAEGIGLFRTEFLFMNRKNLPTEQEQYEAYKDVATRLKGKPVVIRTLDIGGDKEVDYLHLQAELNPFLGYRAIRLCLDRKEIFMTQLRALLRASAYGNIKIMFPMISSVHELREAKQMLQEAKKALENEGILYNDTIELGMMIEVPSAAMMSDLLAKEVDFFSIGTNDLIQYMVAVDRGNEKIAHLYHEFNPGVLRMIKMVIDNAHEANIWVGMCGEAAANPYMLPLLLAMGLDEFSVCPSAVLELRYIMSKLSVDDIKSKLDTILMMAEEHAIEKYMEEYYDKHIN</sequence>